<dbReference type="EMBL" id="LWCA01001533">
    <property type="protein sequence ID" value="OAF64926.1"/>
    <property type="molecule type" value="Genomic_DNA"/>
</dbReference>
<dbReference type="AlphaFoldDB" id="A0A177ASE9"/>
<dbReference type="Pfam" id="PF00227">
    <property type="entry name" value="Proteasome"/>
    <property type="match status" value="1"/>
</dbReference>
<dbReference type="InterPro" id="IPR001353">
    <property type="entry name" value="Proteasome_sua/b"/>
</dbReference>
<proteinExistence type="inferred from homology"/>
<evidence type="ECO:0000256" key="1">
    <source>
        <dbReference type="ARBA" id="ARBA00022942"/>
    </source>
</evidence>
<evidence type="ECO:0000259" key="3">
    <source>
        <dbReference type="SMART" id="SM00948"/>
    </source>
</evidence>
<dbReference type="Proteomes" id="UP000078046">
    <property type="component" value="Unassembled WGS sequence"/>
</dbReference>
<dbReference type="PANTHER" id="PTHR11599">
    <property type="entry name" value="PROTEASOME SUBUNIT ALPHA/BETA"/>
    <property type="match status" value="1"/>
</dbReference>
<dbReference type="GO" id="GO:0019773">
    <property type="term" value="C:proteasome core complex, alpha-subunit complex"/>
    <property type="evidence" value="ECO:0007669"/>
    <property type="project" value="UniProtKB-UniRule"/>
</dbReference>
<dbReference type="Gene3D" id="3.60.20.10">
    <property type="entry name" value="Glutamine Phosphoribosylpyrophosphate, subunit 1, domain 1"/>
    <property type="match status" value="1"/>
</dbReference>
<dbReference type="GO" id="GO:0006511">
    <property type="term" value="P:ubiquitin-dependent protein catabolic process"/>
    <property type="evidence" value="ECO:0007669"/>
    <property type="project" value="InterPro"/>
</dbReference>
<dbReference type="OrthoDB" id="40134at2759"/>
<dbReference type="InterPro" id="IPR050115">
    <property type="entry name" value="Proteasome_alpha"/>
</dbReference>
<dbReference type="SMART" id="SM00948">
    <property type="entry name" value="Proteasome_A_N"/>
    <property type="match status" value="1"/>
</dbReference>
<evidence type="ECO:0000313" key="4">
    <source>
        <dbReference type="EMBL" id="OAF64926.1"/>
    </source>
</evidence>
<evidence type="ECO:0000256" key="2">
    <source>
        <dbReference type="PROSITE-ProRule" id="PRU00808"/>
    </source>
</evidence>
<keyword evidence="1 2" id="KW-0647">Proteasome</keyword>
<dbReference type="PROSITE" id="PS51475">
    <property type="entry name" value="PROTEASOME_ALPHA_2"/>
    <property type="match status" value="1"/>
</dbReference>
<dbReference type="InterPro" id="IPR023332">
    <property type="entry name" value="Proteasome_alpha-type"/>
</dbReference>
<gene>
    <name evidence="4" type="ORF">A3Q56_07361</name>
</gene>
<protein>
    <submittedName>
        <fullName evidence="4">Proteasome subunit alpha type-3</fullName>
    </submittedName>
</protein>
<reference evidence="4 5" key="1">
    <citation type="submission" date="2016-04" db="EMBL/GenBank/DDBJ databases">
        <title>The genome of Intoshia linei affirms orthonectids as highly simplified spiralians.</title>
        <authorList>
            <person name="Mikhailov K.V."/>
            <person name="Slusarev G.S."/>
            <person name="Nikitin M.A."/>
            <person name="Logacheva M.D."/>
            <person name="Penin A."/>
            <person name="Aleoshin V."/>
            <person name="Panchin Y.V."/>
        </authorList>
    </citation>
    <scope>NUCLEOTIDE SEQUENCE [LARGE SCALE GENOMIC DNA]</scope>
    <source>
        <strain evidence="4">Intl2013</strain>
        <tissue evidence="4">Whole animal</tissue>
    </source>
</reference>
<sequence length="222" mass="24796">MSSIGAGYDLSVAEYSPDGQIFQIEYAQKAVTDSSTVLAICNKKSVVFASTKPIRSKLHIATSNKLVHPIDRHVAILICGLLPDGAYLIEHARKEAKNYRDEYNDDIPIHYLQERLALLMHAYTRYSAVRPFGVNLIIGGYDKFNGVQLYMVNTGGVSYGYYGCAGGKARQTARTEMEKLDLEKLNDSQMINSATEIQIKPTTFWEKWSYSATAPCCFSPFL</sequence>
<name>A0A177ASE9_9BILA</name>
<dbReference type="SUPFAM" id="SSF56235">
    <property type="entry name" value="N-terminal nucleophile aminohydrolases (Ntn hydrolases)"/>
    <property type="match status" value="1"/>
</dbReference>
<dbReference type="Pfam" id="PF10584">
    <property type="entry name" value="Proteasome_A_N"/>
    <property type="match status" value="1"/>
</dbReference>
<organism evidence="4 5">
    <name type="scientific">Intoshia linei</name>
    <dbReference type="NCBI Taxonomy" id="1819745"/>
    <lineage>
        <taxon>Eukaryota</taxon>
        <taxon>Metazoa</taxon>
        <taxon>Spiralia</taxon>
        <taxon>Lophotrochozoa</taxon>
        <taxon>Mesozoa</taxon>
        <taxon>Orthonectida</taxon>
        <taxon>Rhopaluridae</taxon>
        <taxon>Intoshia</taxon>
    </lineage>
</organism>
<feature type="domain" description="Proteasome alpha-type subunits" evidence="3">
    <location>
        <begin position="8"/>
        <end position="30"/>
    </location>
</feature>
<keyword evidence="5" id="KW-1185">Reference proteome</keyword>
<evidence type="ECO:0000313" key="5">
    <source>
        <dbReference type="Proteomes" id="UP000078046"/>
    </source>
</evidence>
<accession>A0A177ASE9</accession>
<dbReference type="InterPro" id="IPR029055">
    <property type="entry name" value="Ntn_hydrolases_N"/>
</dbReference>
<comment type="similarity">
    <text evidence="2">Belongs to the peptidase T1A family.</text>
</comment>
<comment type="caution">
    <text evidence="4">The sequence shown here is derived from an EMBL/GenBank/DDBJ whole genome shotgun (WGS) entry which is preliminary data.</text>
</comment>
<dbReference type="InterPro" id="IPR000426">
    <property type="entry name" value="Proteasome_asu_N"/>
</dbReference>